<accession>A0A7K1FST9</accession>
<feature type="domain" description="MOSC" evidence="1">
    <location>
        <begin position="20"/>
        <end position="167"/>
    </location>
</feature>
<name>A0A7K1FST9_9ACTN</name>
<dbReference type="EMBL" id="WLYK01000016">
    <property type="protein sequence ID" value="MTD17181.1"/>
    <property type="molecule type" value="Genomic_DNA"/>
</dbReference>
<gene>
    <name evidence="2" type="ORF">GIS00_24920</name>
</gene>
<proteinExistence type="predicted"/>
<evidence type="ECO:0000313" key="3">
    <source>
        <dbReference type="Proteomes" id="UP000460221"/>
    </source>
</evidence>
<protein>
    <submittedName>
        <fullName evidence="2">Molybdenum cofactor biosysynthesis protein</fullName>
    </submittedName>
</protein>
<dbReference type="InterPro" id="IPR011037">
    <property type="entry name" value="Pyrv_Knase-like_insert_dom_sf"/>
</dbReference>
<dbReference type="AlphaFoldDB" id="A0A7K1FST9"/>
<dbReference type="Gene3D" id="2.40.33.20">
    <property type="entry name" value="PK beta-barrel domain-like"/>
    <property type="match status" value="1"/>
</dbReference>
<dbReference type="GO" id="GO:0030170">
    <property type="term" value="F:pyridoxal phosphate binding"/>
    <property type="evidence" value="ECO:0007669"/>
    <property type="project" value="InterPro"/>
</dbReference>
<dbReference type="SUPFAM" id="SSF50800">
    <property type="entry name" value="PK beta-barrel domain-like"/>
    <property type="match status" value="1"/>
</dbReference>
<dbReference type="Pfam" id="PF03473">
    <property type="entry name" value="MOSC"/>
    <property type="match status" value="1"/>
</dbReference>
<dbReference type="RefSeq" id="WP_154771180.1">
    <property type="nucleotide sequence ID" value="NZ_WLYK01000016.1"/>
</dbReference>
<reference evidence="2 3" key="1">
    <citation type="submission" date="2019-11" db="EMBL/GenBank/DDBJ databases">
        <authorList>
            <person name="Jiang L.-Q."/>
        </authorList>
    </citation>
    <scope>NUCLEOTIDE SEQUENCE [LARGE SCALE GENOMIC DNA]</scope>
    <source>
        <strain evidence="2 3">YIM 132087</strain>
    </source>
</reference>
<dbReference type="Proteomes" id="UP000460221">
    <property type="component" value="Unassembled WGS sequence"/>
</dbReference>
<evidence type="ECO:0000259" key="1">
    <source>
        <dbReference type="PROSITE" id="PS51340"/>
    </source>
</evidence>
<dbReference type="PROSITE" id="PS51340">
    <property type="entry name" value="MOSC"/>
    <property type="match status" value="1"/>
</dbReference>
<evidence type="ECO:0000313" key="2">
    <source>
        <dbReference type="EMBL" id="MTD17181.1"/>
    </source>
</evidence>
<organism evidence="2 3">
    <name type="scientific">Nakamurella alba</name>
    <dbReference type="NCBI Taxonomy" id="2665158"/>
    <lineage>
        <taxon>Bacteria</taxon>
        <taxon>Bacillati</taxon>
        <taxon>Actinomycetota</taxon>
        <taxon>Actinomycetes</taxon>
        <taxon>Nakamurellales</taxon>
        <taxon>Nakamurellaceae</taxon>
        <taxon>Nakamurella</taxon>
    </lineage>
</organism>
<dbReference type="InterPro" id="IPR005302">
    <property type="entry name" value="MoCF_Sase_C"/>
</dbReference>
<dbReference type="GO" id="GO:0003824">
    <property type="term" value="F:catalytic activity"/>
    <property type="evidence" value="ECO:0007669"/>
    <property type="project" value="InterPro"/>
</dbReference>
<dbReference type="GO" id="GO:0030151">
    <property type="term" value="F:molybdenum ion binding"/>
    <property type="evidence" value="ECO:0007669"/>
    <property type="project" value="InterPro"/>
</dbReference>
<keyword evidence="3" id="KW-1185">Reference proteome</keyword>
<comment type="caution">
    <text evidence="2">The sequence shown here is derived from an EMBL/GenBank/DDBJ whole genome shotgun (WGS) entry which is preliminary data.</text>
</comment>
<sequence>MTPVEILAFVVGPAHRFVGRPADGPAPVPPGGESPPGIEIRSGLGIVGDRYFNRPAHRDASVTLIAIESLTAVAEELGVPLFDPVLARRNLVLSGLPDLDALAGRRFSLDSGSGPVELQGGRPARPCAWMDIVLAPGAFRALRGLGGVRCRPTSSGSLRIGPAILDLLD</sequence>